<feature type="domain" description="HEPN AbiU2-like" evidence="1">
    <location>
        <begin position="18"/>
        <end position="187"/>
    </location>
</feature>
<comment type="caution">
    <text evidence="2">The sequence shown here is derived from an EMBL/GenBank/DDBJ whole genome shotgun (WGS) entry which is preliminary data.</text>
</comment>
<dbReference type="Pfam" id="PF18734">
    <property type="entry name" value="HEPN_AbiU2"/>
    <property type="match status" value="1"/>
</dbReference>
<protein>
    <recommendedName>
        <fullName evidence="1">HEPN AbiU2-like domain-containing protein</fullName>
    </recommendedName>
</protein>
<dbReference type="EMBL" id="JAJATZ010000004">
    <property type="protein sequence ID" value="MCB5199572.1"/>
    <property type="molecule type" value="Genomic_DNA"/>
</dbReference>
<evidence type="ECO:0000259" key="1">
    <source>
        <dbReference type="Pfam" id="PF18734"/>
    </source>
</evidence>
<sequence>MSDYTFSYRQLLADSASAQYKSIILDAFQRSKLLDRHLTGNKYSWIVNNLSESLHSELIAYCFRQMDAKASDHSLHSLVKKIRKDNSGYIRFPGGVSSHVRITESSERERTLRDIENRLIRLRSSDTFKNICIMRHEIIGHSQFMASTDREKFFPNDLTWREPTQEQIIEVVTSINRIAYDYHKLVAPNCGWDILHIDEQQKIVVDEWIAGLPFVKR</sequence>
<proteinExistence type="predicted"/>
<dbReference type="RefSeq" id="WP_226748282.1">
    <property type="nucleotide sequence ID" value="NZ_JAJATZ010000004.1"/>
</dbReference>
<evidence type="ECO:0000313" key="2">
    <source>
        <dbReference type="EMBL" id="MCB5199572.1"/>
    </source>
</evidence>
<name>A0ABS8BUZ9_9RHOB</name>
<reference evidence="2" key="1">
    <citation type="submission" date="2021-10" db="EMBL/GenBank/DDBJ databases">
        <title>Loktanella gaetbuli sp. nov., isolated from a tidal flat.</title>
        <authorList>
            <person name="Park S."/>
            <person name="Yoon J.-H."/>
        </authorList>
    </citation>
    <scope>NUCLEOTIDE SEQUENCE</scope>
    <source>
        <strain evidence="2">TSTF-M6</strain>
    </source>
</reference>
<organism evidence="2 3">
    <name type="scientific">Loktanella gaetbuli</name>
    <dbReference type="NCBI Taxonomy" id="2881335"/>
    <lineage>
        <taxon>Bacteria</taxon>
        <taxon>Pseudomonadati</taxon>
        <taxon>Pseudomonadota</taxon>
        <taxon>Alphaproteobacteria</taxon>
        <taxon>Rhodobacterales</taxon>
        <taxon>Roseobacteraceae</taxon>
        <taxon>Loktanella</taxon>
    </lineage>
</organism>
<accession>A0ABS8BUZ9</accession>
<keyword evidence="3" id="KW-1185">Reference proteome</keyword>
<dbReference type="InterPro" id="IPR040704">
    <property type="entry name" value="HEPN_AbiU2"/>
</dbReference>
<evidence type="ECO:0000313" key="3">
    <source>
        <dbReference type="Proteomes" id="UP001138961"/>
    </source>
</evidence>
<dbReference type="Proteomes" id="UP001138961">
    <property type="component" value="Unassembled WGS sequence"/>
</dbReference>
<gene>
    <name evidence="2" type="ORF">LGQ03_09995</name>
</gene>